<dbReference type="PANTHER" id="PTHR24148">
    <property type="entry name" value="ANKYRIN REPEAT DOMAIN-CONTAINING PROTEIN 39 HOMOLOG-RELATED"/>
    <property type="match status" value="1"/>
</dbReference>
<dbReference type="EMBL" id="JAUEPN010000002">
    <property type="protein sequence ID" value="KAK3298692.1"/>
    <property type="molecule type" value="Genomic_DNA"/>
</dbReference>
<comment type="caution">
    <text evidence="4">The sequence shown here is derived from an EMBL/GenBank/DDBJ whole genome shotgun (WGS) entry which is preliminary data.</text>
</comment>
<gene>
    <name evidence="4" type="ORF">B0H64DRAFT_454171</name>
</gene>
<dbReference type="PANTHER" id="PTHR24148:SF64">
    <property type="entry name" value="HETEROKARYON INCOMPATIBILITY DOMAIN-CONTAINING PROTEIN"/>
    <property type="match status" value="1"/>
</dbReference>
<evidence type="ECO:0000313" key="5">
    <source>
        <dbReference type="Proteomes" id="UP001278766"/>
    </source>
</evidence>
<name>A0AAE0HLZ5_9PEZI</name>
<dbReference type="GeneID" id="87844215"/>
<feature type="compositionally biased region" description="Polar residues" evidence="1">
    <location>
        <begin position="416"/>
        <end position="427"/>
    </location>
</feature>
<dbReference type="AlphaFoldDB" id="A0AAE0HLZ5"/>
<evidence type="ECO:0000256" key="2">
    <source>
        <dbReference type="SAM" id="SignalP"/>
    </source>
</evidence>
<dbReference type="RefSeq" id="XP_062662206.1">
    <property type="nucleotide sequence ID" value="XM_062807267.1"/>
</dbReference>
<evidence type="ECO:0000259" key="3">
    <source>
        <dbReference type="Pfam" id="PF06985"/>
    </source>
</evidence>
<protein>
    <submittedName>
        <fullName evidence="4">Heterokaryon incompatibility protein-domain-containing protein</fullName>
    </submittedName>
</protein>
<dbReference type="Proteomes" id="UP001278766">
    <property type="component" value="Unassembled WGS sequence"/>
</dbReference>
<feature type="region of interest" description="Disordered" evidence="1">
    <location>
        <begin position="392"/>
        <end position="439"/>
    </location>
</feature>
<organism evidence="4 5">
    <name type="scientific">Chaetomium fimeti</name>
    <dbReference type="NCBI Taxonomy" id="1854472"/>
    <lineage>
        <taxon>Eukaryota</taxon>
        <taxon>Fungi</taxon>
        <taxon>Dikarya</taxon>
        <taxon>Ascomycota</taxon>
        <taxon>Pezizomycotina</taxon>
        <taxon>Sordariomycetes</taxon>
        <taxon>Sordariomycetidae</taxon>
        <taxon>Sordariales</taxon>
        <taxon>Chaetomiaceae</taxon>
        <taxon>Chaetomium</taxon>
    </lineage>
</organism>
<evidence type="ECO:0000313" key="4">
    <source>
        <dbReference type="EMBL" id="KAK3298692.1"/>
    </source>
</evidence>
<keyword evidence="5" id="KW-1185">Reference proteome</keyword>
<evidence type="ECO:0000256" key="1">
    <source>
        <dbReference type="SAM" id="MobiDB-lite"/>
    </source>
</evidence>
<feature type="domain" description="Heterokaryon incompatibility" evidence="3">
    <location>
        <begin position="105"/>
        <end position="250"/>
    </location>
</feature>
<dbReference type="Pfam" id="PF26639">
    <property type="entry name" value="Het-6_barrel"/>
    <property type="match status" value="1"/>
</dbReference>
<keyword evidence="2" id="KW-0732">Signal</keyword>
<dbReference type="InterPro" id="IPR010730">
    <property type="entry name" value="HET"/>
</dbReference>
<reference evidence="4" key="2">
    <citation type="submission" date="2023-06" db="EMBL/GenBank/DDBJ databases">
        <authorList>
            <consortium name="Lawrence Berkeley National Laboratory"/>
            <person name="Haridas S."/>
            <person name="Hensen N."/>
            <person name="Bonometti L."/>
            <person name="Westerberg I."/>
            <person name="Brannstrom I.O."/>
            <person name="Guillou S."/>
            <person name="Cros-Aarteil S."/>
            <person name="Calhoun S."/>
            <person name="Kuo A."/>
            <person name="Mondo S."/>
            <person name="Pangilinan J."/>
            <person name="Riley R."/>
            <person name="Labutti K."/>
            <person name="Andreopoulos B."/>
            <person name="Lipzen A."/>
            <person name="Chen C."/>
            <person name="Yanf M."/>
            <person name="Daum C."/>
            <person name="Ng V."/>
            <person name="Clum A."/>
            <person name="Steindorff A."/>
            <person name="Ohm R."/>
            <person name="Martin F."/>
            <person name="Silar P."/>
            <person name="Natvig D."/>
            <person name="Lalanne C."/>
            <person name="Gautier V."/>
            <person name="Ament-Velasquez S.L."/>
            <person name="Kruys A."/>
            <person name="Hutchinson M.I."/>
            <person name="Powell A.J."/>
            <person name="Barry K."/>
            <person name="Miller A.N."/>
            <person name="Grigoriev I.V."/>
            <person name="Debuchy R."/>
            <person name="Gladieux P."/>
            <person name="Thoren M.H."/>
            <person name="Johannesson H."/>
        </authorList>
    </citation>
    <scope>NUCLEOTIDE SEQUENCE</scope>
    <source>
        <strain evidence="4">CBS 168.71</strain>
    </source>
</reference>
<proteinExistence type="predicted"/>
<accession>A0AAE0HLZ5</accession>
<dbReference type="Pfam" id="PF06985">
    <property type="entry name" value="HET"/>
    <property type="match status" value="1"/>
</dbReference>
<feature type="signal peptide" evidence="2">
    <location>
        <begin position="1"/>
        <end position="22"/>
    </location>
</feature>
<dbReference type="InterPro" id="IPR052895">
    <property type="entry name" value="HetReg/Transcr_Mod"/>
</dbReference>
<reference evidence="4" key="1">
    <citation type="journal article" date="2023" name="Mol. Phylogenet. Evol.">
        <title>Genome-scale phylogeny and comparative genomics of the fungal order Sordariales.</title>
        <authorList>
            <person name="Hensen N."/>
            <person name="Bonometti L."/>
            <person name="Westerberg I."/>
            <person name="Brannstrom I.O."/>
            <person name="Guillou S."/>
            <person name="Cros-Aarteil S."/>
            <person name="Calhoun S."/>
            <person name="Haridas S."/>
            <person name="Kuo A."/>
            <person name="Mondo S."/>
            <person name="Pangilinan J."/>
            <person name="Riley R."/>
            <person name="LaButti K."/>
            <person name="Andreopoulos B."/>
            <person name="Lipzen A."/>
            <person name="Chen C."/>
            <person name="Yan M."/>
            <person name="Daum C."/>
            <person name="Ng V."/>
            <person name="Clum A."/>
            <person name="Steindorff A."/>
            <person name="Ohm R.A."/>
            <person name="Martin F."/>
            <person name="Silar P."/>
            <person name="Natvig D.O."/>
            <person name="Lalanne C."/>
            <person name="Gautier V."/>
            <person name="Ament-Velasquez S.L."/>
            <person name="Kruys A."/>
            <person name="Hutchinson M.I."/>
            <person name="Powell A.J."/>
            <person name="Barry K."/>
            <person name="Miller A.N."/>
            <person name="Grigoriev I.V."/>
            <person name="Debuchy R."/>
            <person name="Gladieux P."/>
            <person name="Hiltunen Thoren M."/>
            <person name="Johannesson H."/>
        </authorList>
    </citation>
    <scope>NUCLEOTIDE SEQUENCE</scope>
    <source>
        <strain evidence="4">CBS 168.71</strain>
    </source>
</reference>
<feature type="chain" id="PRO_5042077683" evidence="2">
    <location>
        <begin position="23"/>
        <end position="670"/>
    </location>
</feature>
<sequence length="670" mass="75716">MDRRISSGWALLVLCSLPDLLMDRADIHMICEGIEVLCVFSNWELSNIISKMGCPVSKASSPPAYSYAPLPGDGTIRVLTLYGGNLEDPLRGELECVAVDAAGVYEPLSYVWGNDTLTNEIFLPTAQLKLTASIYHALRRLRPRTGSRRVWADQVCIDQRNTEERSQQVQFMNRIYRNGSHVQVWLGLDEQDLAEQAFSFVRHLAGLLANDKEHTAFDMDNLADQSVDYWMPLRHITTLPWFRRGWIVQEIGTRTPATLLWGEAEMAWDALNDVCEKLAEYHHLRVKFKVATSVIKYLHRRFVEPETRSRHDNRFSFIYELHRARHLNFTDPLDRVYAMLGHYSIRHGRNNELKRLVVDYEKSVEEVYTDVAARALTGDNDSLITLAAVQHTRSPSPIEASPRRERRLPSWAPDWRTSQGHIMSEPTSPHRACGSKKPDLRITPSAPEVLTIRGTRIDLIENCSDVLEKGAFHEKKINSGNTTRAAVETLWTEICGNANGFGLHNKYAGGEESSFFAYVQTLSNGCMAIYWQDHAAEEYGAVPHEKWLAHGAAYLAKVVDKAAISPELRGLAEKGDAHKWSRAATGASHNRRFARTTRGYFVMGPQAMEKADIVCVLFGGKMPFCLRPCPGSGFYLLVGECYVHGFMNGEAVDTGMLERREVDERVFEIV</sequence>